<dbReference type="EMBL" id="FOQU01000004">
    <property type="protein sequence ID" value="SFI76528.1"/>
    <property type="molecule type" value="Genomic_DNA"/>
</dbReference>
<evidence type="ECO:0000256" key="1">
    <source>
        <dbReference type="SAM" id="Phobius"/>
    </source>
</evidence>
<keyword evidence="1" id="KW-1133">Transmembrane helix</keyword>
<organism evidence="2 3">
    <name type="scientific">Paraburkholderia megapolitana</name>
    <dbReference type="NCBI Taxonomy" id="420953"/>
    <lineage>
        <taxon>Bacteria</taxon>
        <taxon>Pseudomonadati</taxon>
        <taxon>Pseudomonadota</taxon>
        <taxon>Betaproteobacteria</taxon>
        <taxon>Burkholderiales</taxon>
        <taxon>Burkholderiaceae</taxon>
        <taxon>Paraburkholderia</taxon>
    </lineage>
</organism>
<proteinExistence type="predicted"/>
<keyword evidence="1" id="KW-0472">Membrane</keyword>
<dbReference type="STRING" id="420953.SAMN05192543_104141"/>
<evidence type="ECO:0000313" key="3">
    <source>
        <dbReference type="Proteomes" id="UP000199548"/>
    </source>
</evidence>
<dbReference type="RefSeq" id="WP_091011774.1">
    <property type="nucleotide sequence ID" value="NZ_CP041743.1"/>
</dbReference>
<reference evidence="2 3" key="1">
    <citation type="submission" date="2016-10" db="EMBL/GenBank/DDBJ databases">
        <authorList>
            <person name="de Groot N.N."/>
        </authorList>
    </citation>
    <scope>NUCLEOTIDE SEQUENCE [LARGE SCALE GENOMIC DNA]</scope>
    <source>
        <strain evidence="2 3">LMG 23650</strain>
    </source>
</reference>
<name>A0A1I3KW18_9BURK</name>
<dbReference type="Proteomes" id="UP000199548">
    <property type="component" value="Unassembled WGS sequence"/>
</dbReference>
<protein>
    <submittedName>
        <fullName evidence="2">Uncharacterized protein</fullName>
    </submittedName>
</protein>
<feature type="transmembrane region" description="Helical" evidence="1">
    <location>
        <begin position="21"/>
        <end position="38"/>
    </location>
</feature>
<gene>
    <name evidence="2" type="ORF">SAMN05192543_104141</name>
</gene>
<keyword evidence="1" id="KW-0812">Transmembrane</keyword>
<evidence type="ECO:0000313" key="2">
    <source>
        <dbReference type="EMBL" id="SFI76528.1"/>
    </source>
</evidence>
<sequence length="60" mass="6795">MKREPRSIVELILRYKTHLNIGAFLAVALWVAWIAWMTRPGDVDLPASGSGPICCMRQVR</sequence>
<dbReference type="AlphaFoldDB" id="A0A1I3KW18"/>
<keyword evidence="3" id="KW-1185">Reference proteome</keyword>
<accession>A0A1I3KW18</accession>